<geneLocation type="plasmid" evidence="2">
    <name>II</name>
</geneLocation>
<keyword evidence="1" id="KW-0614">Plasmid</keyword>
<dbReference type="KEGG" id="ngl:RG1141_PA03440"/>
<dbReference type="Proteomes" id="UP000028186">
    <property type="component" value="Plasmid pHAMBI1141a"/>
</dbReference>
<accession>A0A068TGB6</accession>
<dbReference type="AlphaFoldDB" id="A0A068TGB6"/>
<reference evidence="2" key="1">
    <citation type="journal article" date="2014" name="BMC Genomics">
        <title>Genome sequencing of two Neorhizobium galegae strains reveals a noeT gene responsible for the unusual acetylation of the nodulation factors.</title>
        <authorList>
            <person name="Osterman J."/>
            <person name="Marsh J."/>
            <person name="Laine P.K."/>
            <person name="Zeng Z."/>
            <person name="Alatalo E."/>
            <person name="Sullivan J.T."/>
            <person name="Young J.P."/>
            <person name="Thomas-Oates J."/>
            <person name="Paulin L."/>
            <person name="Lindstrom K."/>
        </authorList>
    </citation>
    <scope>NUCLEOTIDE SEQUENCE [LARGE SCALE GENOMIC DNA]</scope>
    <source>
        <strain evidence="2">HAMBI 1141</strain>
        <plasmid evidence="2">II</plasmid>
    </source>
</reference>
<proteinExistence type="predicted"/>
<dbReference type="HOGENOM" id="CLU_2602408_0_0_5"/>
<dbReference type="PATRIC" id="fig|1028801.3.peg.4939"/>
<evidence type="ECO:0000313" key="2">
    <source>
        <dbReference type="Proteomes" id="UP000028186"/>
    </source>
</evidence>
<name>A0A068TGB6_NEOGA</name>
<dbReference type="EMBL" id="HG938356">
    <property type="protein sequence ID" value="CDN57179.1"/>
    <property type="molecule type" value="Genomic_DNA"/>
</dbReference>
<gene>
    <name evidence="1" type="ORF">RG1141_PA03440</name>
</gene>
<evidence type="ECO:0000313" key="1">
    <source>
        <dbReference type="EMBL" id="CDN57179.1"/>
    </source>
</evidence>
<protein>
    <submittedName>
        <fullName evidence="1">Uncharacterized protein</fullName>
    </submittedName>
</protein>
<sequence>MSKAFAPHIINDIEDPEPSAAGELIVDEIERPAGIGLRLDQDRCRRADKTQPLVGEVAQLRWQIDVSGAHRILFAHHIG</sequence>
<organism evidence="1 2">
    <name type="scientific">Neorhizobium galegae bv. officinalis bv. officinalis str. HAMBI 1141</name>
    <dbReference type="NCBI Taxonomy" id="1028801"/>
    <lineage>
        <taxon>Bacteria</taxon>
        <taxon>Pseudomonadati</taxon>
        <taxon>Pseudomonadota</taxon>
        <taxon>Alphaproteobacteria</taxon>
        <taxon>Hyphomicrobiales</taxon>
        <taxon>Rhizobiaceae</taxon>
        <taxon>Rhizobium/Agrobacterium group</taxon>
        <taxon>Neorhizobium</taxon>
    </lineage>
</organism>